<sequence length="155" mass="16288">MRAASPPSGQGSCASVGVALAHNAALCGDDVVHISDPADLVNTLGRLQEDDLLIAINCWQIYTSTVEALNAAAEKGVGAVLITDSWAPLLGTKATLQIAVPSEGVGFFPSLIAALAVVQSVVVELSAMDPNQTRRALASAEHEWQRFKLLSYHPR</sequence>
<evidence type="ECO:0000313" key="2">
    <source>
        <dbReference type="EMBL" id="WTS12026.1"/>
    </source>
</evidence>
<dbReference type="InterPro" id="IPR047640">
    <property type="entry name" value="RpiR-like"/>
</dbReference>
<accession>A0AAU1U378</accession>
<dbReference type="GO" id="GO:0003700">
    <property type="term" value="F:DNA-binding transcription factor activity"/>
    <property type="evidence" value="ECO:0007669"/>
    <property type="project" value="InterPro"/>
</dbReference>
<dbReference type="InterPro" id="IPR001347">
    <property type="entry name" value="SIS_dom"/>
</dbReference>
<dbReference type="GO" id="GO:0097367">
    <property type="term" value="F:carbohydrate derivative binding"/>
    <property type="evidence" value="ECO:0007669"/>
    <property type="project" value="InterPro"/>
</dbReference>
<reference evidence="2" key="1">
    <citation type="submission" date="2022-10" db="EMBL/GenBank/DDBJ databases">
        <title>The complete genomes of actinobacterial strains from the NBC collection.</title>
        <authorList>
            <person name="Joergensen T.S."/>
            <person name="Alvarez Arevalo M."/>
            <person name="Sterndorff E.B."/>
            <person name="Faurdal D."/>
            <person name="Vuksanovic O."/>
            <person name="Mourched A.-S."/>
            <person name="Charusanti P."/>
            <person name="Shaw S."/>
            <person name="Blin K."/>
            <person name="Weber T."/>
        </authorList>
    </citation>
    <scope>NUCLEOTIDE SEQUENCE</scope>
    <source>
        <strain evidence="2">NBC_00119</strain>
    </source>
</reference>
<evidence type="ECO:0000259" key="1">
    <source>
        <dbReference type="Pfam" id="PF01380"/>
    </source>
</evidence>
<dbReference type="EMBL" id="CP108195">
    <property type="protein sequence ID" value="WTS12026.1"/>
    <property type="molecule type" value="Genomic_DNA"/>
</dbReference>
<protein>
    <submittedName>
        <fullName evidence="2">SIS domain-containing protein</fullName>
    </submittedName>
</protein>
<organism evidence="2">
    <name type="scientific">Streptomyces sp. NBC_00119</name>
    <dbReference type="NCBI Taxonomy" id="2975659"/>
    <lineage>
        <taxon>Bacteria</taxon>
        <taxon>Bacillati</taxon>
        <taxon>Actinomycetota</taxon>
        <taxon>Actinomycetes</taxon>
        <taxon>Kitasatosporales</taxon>
        <taxon>Streptomycetaceae</taxon>
        <taxon>Streptomyces</taxon>
    </lineage>
</organism>
<dbReference type="CDD" id="cd05013">
    <property type="entry name" value="SIS_RpiR"/>
    <property type="match status" value="1"/>
</dbReference>
<dbReference type="AlphaFoldDB" id="A0AAU1U378"/>
<gene>
    <name evidence="2" type="ORF">OHU69_13875</name>
</gene>
<dbReference type="PANTHER" id="PTHR30514">
    <property type="entry name" value="GLUCOKINASE"/>
    <property type="match status" value="1"/>
</dbReference>
<name>A0AAU1U378_9ACTN</name>
<dbReference type="GO" id="GO:1901135">
    <property type="term" value="P:carbohydrate derivative metabolic process"/>
    <property type="evidence" value="ECO:0007669"/>
    <property type="project" value="InterPro"/>
</dbReference>
<proteinExistence type="predicted"/>
<dbReference type="GO" id="GO:0003677">
    <property type="term" value="F:DNA binding"/>
    <property type="evidence" value="ECO:0007669"/>
    <property type="project" value="InterPro"/>
</dbReference>
<dbReference type="SUPFAM" id="SSF53697">
    <property type="entry name" value="SIS domain"/>
    <property type="match status" value="1"/>
</dbReference>
<dbReference type="InterPro" id="IPR046348">
    <property type="entry name" value="SIS_dom_sf"/>
</dbReference>
<dbReference type="InterPro" id="IPR035472">
    <property type="entry name" value="RpiR-like_SIS"/>
</dbReference>
<dbReference type="Pfam" id="PF01380">
    <property type="entry name" value="SIS"/>
    <property type="match status" value="1"/>
</dbReference>
<feature type="domain" description="SIS" evidence="1">
    <location>
        <begin position="9"/>
        <end position="122"/>
    </location>
</feature>
<dbReference type="Gene3D" id="3.40.50.10490">
    <property type="entry name" value="Glucose-6-phosphate isomerase like protein, domain 1"/>
    <property type="match status" value="1"/>
</dbReference>